<dbReference type="Proteomes" id="UP000307720">
    <property type="component" value="Unassembled WGS sequence"/>
</dbReference>
<sequence length="379" mass="41592">MKKLIQAHRQKKRKRNIMIFCLLCGALLTAGTALYLTRASWLPSSAPEEAAAVPQALETDVSSPQAASAARLRNLNTQITISLVGDCTLGTDEAFAYDTSLNAYQLYRGSDYFLQNVKTIFAEDDLTIINMEGPLTESTERNGEKFAFKGAPGFVDILSGSSVEAANLANNHSHDYGEQGFEDTKRILSDAGITAFGYDETALITIKGIKIGLVGIYELHDHLERARQLKDNIAKVKQEGADLIITIFHWGNERETIPDSNQMALGHIAIDYGADLVAGHHPHVLQGIEEYRGKYIVYSLGNFCFGGNSAPDDMDTMIFQQTFTIQSGEVLTDENITLIPCSISSETGFNNYQPTPAEGSEAERILQKIDERSAQINAE</sequence>
<comment type="caution">
    <text evidence="1">The sequence shown here is derived from an EMBL/GenBank/DDBJ whole genome shotgun (WGS) entry which is preliminary data.</text>
</comment>
<dbReference type="EMBL" id="SRZB01000006">
    <property type="protein sequence ID" value="TGX99671.1"/>
    <property type="molecule type" value="Genomic_DNA"/>
</dbReference>
<proteinExistence type="predicted"/>
<name>A0AC61R115_9FIRM</name>
<reference evidence="1" key="1">
    <citation type="submission" date="2019-04" db="EMBL/GenBank/DDBJ databases">
        <title>Microbes associate with the intestines of laboratory mice.</title>
        <authorList>
            <person name="Navarre W."/>
            <person name="Wong E."/>
            <person name="Huang K."/>
            <person name="Tropini C."/>
            <person name="Ng K."/>
            <person name="Yu B."/>
        </authorList>
    </citation>
    <scope>NUCLEOTIDE SEQUENCE</scope>
    <source>
        <strain evidence="1">NM72_1-8</strain>
    </source>
</reference>
<accession>A0AC61R115</accession>
<organism evidence="1 2">
    <name type="scientific">Hominisplanchenecus murintestinalis</name>
    <dbReference type="NCBI Taxonomy" id="2941517"/>
    <lineage>
        <taxon>Bacteria</taxon>
        <taxon>Bacillati</taxon>
        <taxon>Bacillota</taxon>
        <taxon>Clostridia</taxon>
        <taxon>Lachnospirales</taxon>
        <taxon>Lachnospiraceae</taxon>
        <taxon>Hominisplanchenecus</taxon>
    </lineage>
</organism>
<gene>
    <name evidence="1" type="ORF">E5357_04875</name>
</gene>
<evidence type="ECO:0000313" key="2">
    <source>
        <dbReference type="Proteomes" id="UP000307720"/>
    </source>
</evidence>
<protein>
    <submittedName>
        <fullName evidence="1">CapA family protein</fullName>
    </submittedName>
</protein>
<evidence type="ECO:0000313" key="1">
    <source>
        <dbReference type="EMBL" id="TGX99671.1"/>
    </source>
</evidence>
<keyword evidence="2" id="KW-1185">Reference proteome</keyword>